<gene>
    <name evidence="2" type="primary">mobB</name>
    <name evidence="2" type="ORF">RWE15_18970</name>
</gene>
<dbReference type="Proteomes" id="UP001281447">
    <property type="component" value="Unassembled WGS sequence"/>
</dbReference>
<organism evidence="2 3">
    <name type="scientific">Tigheibacillus halophilus</name>
    <dbReference type="NCBI Taxonomy" id="361280"/>
    <lineage>
        <taxon>Bacteria</taxon>
        <taxon>Bacillati</taxon>
        <taxon>Bacillota</taxon>
        <taxon>Bacilli</taxon>
        <taxon>Bacillales</taxon>
        <taxon>Bacillaceae</taxon>
        <taxon>Tigheibacillus</taxon>
    </lineage>
</organism>
<dbReference type="InterPro" id="IPR004435">
    <property type="entry name" value="MobB_dom"/>
</dbReference>
<dbReference type="EMBL" id="JAWDIP010000004">
    <property type="protein sequence ID" value="MDY0396066.1"/>
    <property type="molecule type" value="Genomic_DNA"/>
</dbReference>
<protein>
    <submittedName>
        <fullName evidence="2">Molybdopterin-guanine dinucleotide biosynthesis protein B</fullName>
    </submittedName>
</protein>
<dbReference type="Pfam" id="PF03205">
    <property type="entry name" value="MobB"/>
    <property type="match status" value="1"/>
</dbReference>
<dbReference type="NCBIfam" id="TIGR00176">
    <property type="entry name" value="mobB"/>
    <property type="match status" value="1"/>
</dbReference>
<name>A0ABU5C9R1_9BACI</name>
<evidence type="ECO:0000259" key="1">
    <source>
        <dbReference type="Pfam" id="PF03205"/>
    </source>
</evidence>
<dbReference type="Gene3D" id="3.40.50.300">
    <property type="entry name" value="P-loop containing nucleotide triphosphate hydrolases"/>
    <property type="match status" value="1"/>
</dbReference>
<reference evidence="2 3" key="1">
    <citation type="submission" date="2023-10" db="EMBL/GenBank/DDBJ databases">
        <title>Virgibacillus halophilus 5B73C genome.</title>
        <authorList>
            <person name="Miliotis G."/>
            <person name="Sengupta P."/>
            <person name="Hameed A."/>
            <person name="Chuvochina M."/>
            <person name="Mcdonagh F."/>
            <person name="Simpson A.C."/>
            <person name="Singh N.K."/>
            <person name="Rekha P.D."/>
            <person name="Raman K."/>
            <person name="Hugenholtz P."/>
            <person name="Venkateswaran K."/>
        </authorList>
    </citation>
    <scope>NUCLEOTIDE SEQUENCE [LARGE SCALE GENOMIC DNA]</scope>
    <source>
        <strain evidence="2 3">5B73C</strain>
    </source>
</reference>
<feature type="domain" description="Molybdopterin-guanine dinucleotide biosynthesis protein B (MobB)" evidence="1">
    <location>
        <begin position="1"/>
        <end position="129"/>
    </location>
</feature>
<dbReference type="PANTHER" id="PTHR40072">
    <property type="entry name" value="MOLYBDOPTERIN-GUANINE DINUCLEOTIDE BIOSYNTHESIS ADAPTER PROTEIN-RELATED"/>
    <property type="match status" value="1"/>
</dbReference>
<sequence length="167" mass="18606">MIQVVGYKNAGKTTLISELISCLTARNYRVATLKHHGHESSLQTVGNTDSTKHHQAGAFMAGVRSSSEFLMHIDGAQPLTMKQIMTIYAMMDIDILLLEGFKQAEYPKIVLLREETDKTLLQLSNIIAIGAKRDNLLQNTIYETFSLNDLDKAVPRLADLCLANKEI</sequence>
<dbReference type="InterPro" id="IPR052539">
    <property type="entry name" value="MGD_biosynthesis_adapter"/>
</dbReference>
<keyword evidence="3" id="KW-1185">Reference proteome</keyword>
<evidence type="ECO:0000313" key="3">
    <source>
        <dbReference type="Proteomes" id="UP001281447"/>
    </source>
</evidence>
<dbReference type="InterPro" id="IPR027417">
    <property type="entry name" value="P-loop_NTPase"/>
</dbReference>
<proteinExistence type="predicted"/>
<dbReference type="SUPFAM" id="SSF52540">
    <property type="entry name" value="P-loop containing nucleoside triphosphate hydrolases"/>
    <property type="match status" value="1"/>
</dbReference>
<dbReference type="CDD" id="cd03116">
    <property type="entry name" value="MobB"/>
    <property type="match status" value="1"/>
</dbReference>
<evidence type="ECO:0000313" key="2">
    <source>
        <dbReference type="EMBL" id="MDY0396066.1"/>
    </source>
</evidence>
<dbReference type="PANTHER" id="PTHR40072:SF1">
    <property type="entry name" value="MOLYBDOPTERIN-GUANINE DINUCLEOTIDE BIOSYNTHESIS ADAPTER PROTEIN"/>
    <property type="match status" value="1"/>
</dbReference>
<comment type="caution">
    <text evidence="2">The sequence shown here is derived from an EMBL/GenBank/DDBJ whole genome shotgun (WGS) entry which is preliminary data.</text>
</comment>
<accession>A0ABU5C9R1</accession>